<dbReference type="PROSITE" id="PS50011">
    <property type="entry name" value="PROTEIN_KINASE_DOM"/>
    <property type="match status" value="1"/>
</dbReference>
<feature type="region of interest" description="Disordered" evidence="1">
    <location>
        <begin position="1"/>
        <end position="52"/>
    </location>
</feature>
<keyword evidence="2" id="KW-0472">Membrane</keyword>
<feature type="domain" description="Protein kinase" evidence="3">
    <location>
        <begin position="322"/>
        <end position="609"/>
    </location>
</feature>
<evidence type="ECO:0000259" key="3">
    <source>
        <dbReference type="PROSITE" id="PS50011"/>
    </source>
</evidence>
<dbReference type="GO" id="GO:0005524">
    <property type="term" value="F:ATP binding"/>
    <property type="evidence" value="ECO:0007669"/>
    <property type="project" value="InterPro"/>
</dbReference>
<dbReference type="Gene3D" id="1.10.510.10">
    <property type="entry name" value="Transferase(Phosphotransferase) domain 1"/>
    <property type="match status" value="1"/>
</dbReference>
<feature type="compositionally biased region" description="Polar residues" evidence="1">
    <location>
        <begin position="119"/>
        <end position="128"/>
    </location>
</feature>
<dbReference type="PANTHER" id="PTHR44329:SF214">
    <property type="entry name" value="PROTEIN KINASE DOMAIN-CONTAINING PROTEIN"/>
    <property type="match status" value="1"/>
</dbReference>
<reference evidence="4" key="1">
    <citation type="submission" date="2021-01" db="EMBL/GenBank/DDBJ databases">
        <authorList>
            <person name="Corre E."/>
            <person name="Pelletier E."/>
            <person name="Niang G."/>
            <person name="Scheremetjew M."/>
            <person name="Finn R."/>
            <person name="Kale V."/>
            <person name="Holt S."/>
            <person name="Cochrane G."/>
            <person name="Meng A."/>
            <person name="Brown T."/>
            <person name="Cohen L."/>
        </authorList>
    </citation>
    <scope>NUCLEOTIDE SEQUENCE</scope>
    <source>
        <strain evidence="4">SM1012Den-03</strain>
    </source>
</reference>
<name>A0A7S2L7G9_9STRA</name>
<feature type="compositionally biased region" description="Basic residues" evidence="1">
    <location>
        <begin position="42"/>
        <end position="52"/>
    </location>
</feature>
<dbReference type="Pfam" id="PF00069">
    <property type="entry name" value="Pkinase"/>
    <property type="match status" value="1"/>
</dbReference>
<feature type="transmembrane region" description="Helical" evidence="2">
    <location>
        <begin position="58"/>
        <end position="77"/>
    </location>
</feature>
<dbReference type="GO" id="GO:0004674">
    <property type="term" value="F:protein serine/threonine kinase activity"/>
    <property type="evidence" value="ECO:0007669"/>
    <property type="project" value="TreeGrafter"/>
</dbReference>
<proteinExistence type="predicted"/>
<dbReference type="InterPro" id="IPR011009">
    <property type="entry name" value="Kinase-like_dom_sf"/>
</dbReference>
<evidence type="ECO:0000256" key="2">
    <source>
        <dbReference type="SAM" id="Phobius"/>
    </source>
</evidence>
<sequence length="622" mass="72161">MSSPPRSDNAIRHRNPHSHQPSTALNIGGEDSPTASGNGSSKLHRHHHRRVSPRSNKVYMVLGGGLAVFFICIMGLWSSSYNMNNKDIDYDSPDYSNRRQRNRHGQHGKEDFIIRNNHNRPANEQVNMQGRKYETNQGQEVRRKNRNRFYDLPIMRKKKNIVTDDDGDFDKSSPSLSSGSKPRAIYVELELIQKQPSKYDKKDEAEDYSLNRHGKTFRLTKVKPISKTPYNREEFSRSERVVTPYPDDDYYFENIEKIQKLSKKYSLAMRDSADEQCQFKYDWQEGAFPNCNVIHEFELGQLNRMLGRMSRKRLRLREGDGNDLVQYLSHGYWRDVWVLSHRNAPDESHLKEEEELTVLKTLRYEHDFTDRNYDRHRKDALASERLSGSPYVVDIFAFCQNTALFEYGKGGDIDAKLWPYDEEEEEHLIAELSSWEKLDMAYQVACGIADMHGVEEDGIASIAHTDITPSQFIYIDGKWKVNDFNRCRFMGEYKEDKSVCGFEVGSNPGKFRAPEEYAYEVETEKIDVYSMGNVFYAILSGLMPFEGMKQEKAKKNVMEGKRPKIPSEVKESDDIAIQAILSATKKCWRQDPTERPPAAEIRDKLKSVMERIKKEKVTKTAL</sequence>
<evidence type="ECO:0000256" key="1">
    <source>
        <dbReference type="SAM" id="MobiDB-lite"/>
    </source>
</evidence>
<accession>A0A7S2L7G9</accession>
<organism evidence="4">
    <name type="scientific">Skeletonema marinoi</name>
    <dbReference type="NCBI Taxonomy" id="267567"/>
    <lineage>
        <taxon>Eukaryota</taxon>
        <taxon>Sar</taxon>
        <taxon>Stramenopiles</taxon>
        <taxon>Ochrophyta</taxon>
        <taxon>Bacillariophyta</taxon>
        <taxon>Coscinodiscophyceae</taxon>
        <taxon>Thalassiosirophycidae</taxon>
        <taxon>Thalassiosirales</taxon>
        <taxon>Skeletonemataceae</taxon>
        <taxon>Skeletonema</taxon>
        <taxon>Skeletonema marinoi-dohrnii complex</taxon>
    </lineage>
</organism>
<dbReference type="InterPro" id="IPR000719">
    <property type="entry name" value="Prot_kinase_dom"/>
</dbReference>
<feature type="region of interest" description="Disordered" evidence="1">
    <location>
        <begin position="92"/>
        <end position="111"/>
    </location>
</feature>
<gene>
    <name evidence="4" type="ORF">SMAR0320_LOCUS9391</name>
</gene>
<keyword evidence="2" id="KW-1133">Transmembrane helix</keyword>
<dbReference type="EMBL" id="HBGZ01013119">
    <property type="protein sequence ID" value="CAD9598186.1"/>
    <property type="molecule type" value="Transcribed_RNA"/>
</dbReference>
<protein>
    <recommendedName>
        <fullName evidence="3">Protein kinase domain-containing protein</fullName>
    </recommendedName>
</protein>
<dbReference type="InterPro" id="IPR051681">
    <property type="entry name" value="Ser/Thr_Kinases-Pseudokinases"/>
</dbReference>
<dbReference type="SUPFAM" id="SSF56112">
    <property type="entry name" value="Protein kinase-like (PK-like)"/>
    <property type="match status" value="1"/>
</dbReference>
<dbReference type="AlphaFoldDB" id="A0A7S2L7G9"/>
<feature type="region of interest" description="Disordered" evidence="1">
    <location>
        <begin position="116"/>
        <end position="144"/>
    </location>
</feature>
<keyword evidence="2" id="KW-0812">Transmembrane</keyword>
<evidence type="ECO:0000313" key="4">
    <source>
        <dbReference type="EMBL" id="CAD9598186.1"/>
    </source>
</evidence>
<dbReference type="PANTHER" id="PTHR44329">
    <property type="entry name" value="SERINE/THREONINE-PROTEIN KINASE TNNI3K-RELATED"/>
    <property type="match status" value="1"/>
</dbReference>